<sequence>MRVLANLFLVAAAAALSTARSEKRELRSSFSGREEASLKPVVDKNLEPGLRKSATRKQLRWGPVKVYSAEDPNKPKSFGLDPNSVTFENTIEGIHTDVAVLWGKLNLLYEDGERADINTGMYNHHALISDTVKKASMTNFCGDKVAAGSAHGEHGLAKRQYPGRTQFLASGND</sequence>
<comment type="caution">
    <text evidence="1">The sequence shown here is derived from an EMBL/GenBank/DDBJ whole genome shotgun (WGS) entry which is preliminary data.</text>
</comment>
<dbReference type="EMBL" id="JAWDJW010002407">
    <property type="protein sequence ID" value="KAK3077882.1"/>
    <property type="molecule type" value="Genomic_DNA"/>
</dbReference>
<accession>A0ACC3DMF5</accession>
<organism evidence="1 2">
    <name type="scientific">Coniosporium uncinatum</name>
    <dbReference type="NCBI Taxonomy" id="93489"/>
    <lineage>
        <taxon>Eukaryota</taxon>
        <taxon>Fungi</taxon>
        <taxon>Dikarya</taxon>
        <taxon>Ascomycota</taxon>
        <taxon>Pezizomycotina</taxon>
        <taxon>Dothideomycetes</taxon>
        <taxon>Dothideomycetes incertae sedis</taxon>
        <taxon>Coniosporium</taxon>
    </lineage>
</organism>
<proteinExistence type="predicted"/>
<evidence type="ECO:0000313" key="1">
    <source>
        <dbReference type="EMBL" id="KAK3077882.1"/>
    </source>
</evidence>
<name>A0ACC3DMF5_9PEZI</name>
<reference evidence="1" key="1">
    <citation type="submission" date="2024-09" db="EMBL/GenBank/DDBJ databases">
        <title>Black Yeasts Isolated from many extreme environments.</title>
        <authorList>
            <person name="Coleine C."/>
            <person name="Stajich J.E."/>
            <person name="Selbmann L."/>
        </authorList>
    </citation>
    <scope>NUCLEOTIDE SEQUENCE</scope>
    <source>
        <strain evidence="1">CCFEE 5737</strain>
    </source>
</reference>
<evidence type="ECO:0000313" key="2">
    <source>
        <dbReference type="Proteomes" id="UP001186974"/>
    </source>
</evidence>
<feature type="non-terminal residue" evidence="1">
    <location>
        <position position="173"/>
    </location>
</feature>
<protein>
    <submittedName>
        <fullName evidence="1">Uncharacterized protein</fullName>
    </submittedName>
</protein>
<gene>
    <name evidence="1" type="ORF">LTS18_009011</name>
</gene>
<dbReference type="Proteomes" id="UP001186974">
    <property type="component" value="Unassembled WGS sequence"/>
</dbReference>
<keyword evidence="2" id="KW-1185">Reference proteome</keyword>